<organism evidence="11 12">
    <name type="scientific">Polypterus senegalus</name>
    <name type="common">Senegal bichir</name>
    <dbReference type="NCBI Taxonomy" id="55291"/>
    <lineage>
        <taxon>Eukaryota</taxon>
        <taxon>Metazoa</taxon>
        <taxon>Chordata</taxon>
        <taxon>Craniata</taxon>
        <taxon>Vertebrata</taxon>
        <taxon>Euteleostomi</taxon>
        <taxon>Actinopterygii</taxon>
        <taxon>Polypteriformes</taxon>
        <taxon>Polypteridae</taxon>
        <taxon>Polypterus</taxon>
    </lineage>
</organism>
<dbReference type="GO" id="GO:0030864">
    <property type="term" value="C:cortical actin cytoskeleton"/>
    <property type="evidence" value="ECO:0007669"/>
    <property type="project" value="TreeGrafter"/>
</dbReference>
<feature type="compositionally biased region" description="Pro residues" evidence="8">
    <location>
        <begin position="1860"/>
        <end position="1870"/>
    </location>
</feature>
<dbReference type="InterPro" id="IPR014799">
    <property type="entry name" value="ASD2_dom"/>
</dbReference>
<dbReference type="GO" id="GO:0007015">
    <property type="term" value="P:actin filament organization"/>
    <property type="evidence" value="ECO:0007669"/>
    <property type="project" value="TreeGrafter"/>
</dbReference>
<feature type="non-terminal residue" evidence="11">
    <location>
        <position position="1870"/>
    </location>
</feature>
<feature type="region of interest" description="Disordered" evidence="8">
    <location>
        <begin position="485"/>
        <end position="510"/>
    </location>
</feature>
<evidence type="ECO:0000259" key="10">
    <source>
        <dbReference type="PROSITE" id="PS51307"/>
    </source>
</evidence>
<evidence type="ECO:0000313" key="12">
    <source>
        <dbReference type="Proteomes" id="UP000886611"/>
    </source>
</evidence>
<feature type="region of interest" description="Disordered" evidence="8">
    <location>
        <begin position="1332"/>
        <end position="1365"/>
    </location>
</feature>
<dbReference type="GO" id="GO:0005912">
    <property type="term" value="C:adherens junction"/>
    <property type="evidence" value="ECO:0007669"/>
    <property type="project" value="TreeGrafter"/>
</dbReference>
<sequence>MSPSRSTVPKHQHNTKEISSIPPSQLRPPTPDSGALGCSSGLGWRCPDKSDPEASLTFNATFSVPDTEYSQSPWSGGVKLRPKKSSSTSDLSGYDHGLLRKSPDQYSSRGSMESLNHGHLAYSSCHQLSPAKSTNSIDQFPHLHSKRDSAYSSFSTSSSIPDYQSQSFSKERSYSMDNMHLQRGLESIKQTDIRYVRTVYDPHRGISEEQEVSSSVLLRNKDGKIQTDTKGCHNCSSNSHNTNRHSIGSVWGNSGSNNPSESDNTGPPAPPLCRDSYAATKHHERPSSWSSLEQARFARMQQKGSWSQSGSSGSSGKSSFSTESQLHTVVEKSPESSPTVKPKQTFAQSPAPGRPMLPTGVYPVPQPEPHYAQVPSSCPSSVTVLYPALAKESGYISQKAQATASPGVTLEKENLHQSNSTTNFSITHQAKQYTENKYENTDSKMGLYWPHFVSMTEINTDSHAQNETDRDSCFVTHQSATGNCSHQYPNAVSSKPEQKEKKQIRQEESKSEIEMIKFKGEQDESKVERQYVKSVAHPWGNYLEKTVYPNGQFNADRNQRSYGSCSDILLSDMNDEFKNQALHRHSGEPSGYQLHVPCSPRYNDFSPQPQPSKNLDHCRPRYNTSSVQNCQARKSDVTKLRCSVLEKVNQIELREQEKQRAQSTSSIGCNNFVYGRLSQASSGRSSYTSIEDIRSRLNFPDGPNMGRLHSSQTGSQNCNRDLKGSSVGDDLKQEQENEFIGHRRRKSEHGPLNDAPSKPAHLQRSKSTFQLSTEEEVKENKWKSEFQDITSGFVDNTFNRTYRNSIKDAQSKVLRATSFKRKDLEISPPNLNKPKLSQEKPYLGNSAWSAVRINNGSRHAPKERQTVAPEEVSSILSPQPLNNLPAPYSVSRIGGRKRLTAEQKKRSYSEPDKMNEVGVCDSEPLPVSMQKKTQHFLHPETSVADRRRMFENEGRSCTTSLNTTTNLSRPELKQLQQNAIADYIERKTGRRPSRDHSLSSFVGINYSEPQSLSSACSLNSLQDQTLYKYKQTNRNSQSTKGSSTLPPGLQVCFDLEEKQSRLLSSHYSLSAWPSSELRQRCHSSEMELSQGFTVQQAQAKASSHLHHRKEQLVSGKSASAEDLLEHSENHPVAVHVRSRSSPSAHKDFAVAVSKLFDDSAKNLDSSADTQSRYLENEDKYRNTPKTSTVFCQAGSTKMQHNSQSPSNTLTCKGEFSLGFNNISSMKPDTVTLEHNAKSDLAECGMLDGSSNSSLLSSHNQIFSNKPSKMQISAPLPSNIIERYDGNCQDVSTFQVNLTPEDNLNKNKLPKRPPLPKFKWINSSQDDLLSVQNSPLQNTHQAKETYSSSSETETETSSPTSPRSNTLCSLRISESQLQFVSSPSSVQDDDDVFIPDTSAQSNNVLDLPSEIYSEIPLHSNGLKEPSTPTAHKQTDRAFYSSPQENQSQRVFVDDKKKEELRASPTDIDRPFQRKHVDLVLEFSVVNDADPTDITSSCTEGHQSLLNNSKQNITESLTRDNRPLVESDDSVKSVQPKSQLSVIKEKSAEDIRSEELAKEIITKDKSLAHILDPDTTLKTTMDLMEGIFPKDSEALRQSQLWRNRKKRLIFQTSQEDNDTLSPKAKILHERQDLQAVIEVKKDEEVISLAMNEKKMELVNRISSKLEVLRSARKSLSSDILQNMSLGEEMETLIKNLCKPNEFDKYKMFIGDLEKIVNLLLSLSGRLARVENVLNKLDKNASAEEWNSLNQKRKILCGQHEDARELKENLDRREQVVLDILGNYLTSDQLQEYQHFVKMKSALIIEQRELDEKIKLGEDQLKHLLDSLPPSFIATTDMSTSSSSTHKDSTSTAIPTVRAWRPSPLPPPLTTSL</sequence>
<dbReference type="InterPro" id="IPR014800">
    <property type="entry name" value="ASD1_dom"/>
</dbReference>
<feature type="compositionally biased region" description="Polar residues" evidence="8">
    <location>
        <begin position="104"/>
        <end position="113"/>
    </location>
</feature>
<feature type="compositionally biased region" description="Basic and acidic residues" evidence="8">
    <location>
        <begin position="729"/>
        <end position="741"/>
    </location>
</feature>
<dbReference type="PROSITE" id="PS51306">
    <property type="entry name" value="ASD1"/>
    <property type="match status" value="1"/>
</dbReference>
<feature type="compositionally biased region" description="Low complexity" evidence="8">
    <location>
        <begin position="1343"/>
        <end position="1365"/>
    </location>
</feature>
<evidence type="ECO:0000256" key="4">
    <source>
        <dbReference type="ARBA" id="ARBA00022701"/>
    </source>
</evidence>
<feature type="region of interest" description="Disordered" evidence="8">
    <location>
        <begin position="1"/>
        <end position="44"/>
    </location>
</feature>
<feature type="region of interest" description="Disordered" evidence="8">
    <location>
        <begin position="1378"/>
        <end position="1450"/>
    </location>
</feature>
<name>A0A8X8BUA8_POLSE</name>
<feature type="domain" description="ASD1" evidence="9">
    <location>
        <begin position="806"/>
        <end position="918"/>
    </location>
</feature>
<feature type="non-terminal residue" evidence="11">
    <location>
        <position position="1"/>
    </location>
</feature>
<feature type="region of interest" description="Disordered" evidence="8">
    <location>
        <begin position="1833"/>
        <end position="1870"/>
    </location>
</feature>
<keyword evidence="3" id="KW-0963">Cytoplasm</keyword>
<dbReference type="EMBL" id="JAATIS010001241">
    <property type="protein sequence ID" value="KAG2466576.1"/>
    <property type="molecule type" value="Genomic_DNA"/>
</dbReference>
<keyword evidence="6" id="KW-0206">Cytoskeleton</keyword>
<dbReference type="InterPro" id="IPR027685">
    <property type="entry name" value="Shroom_fam"/>
</dbReference>
<dbReference type="Pfam" id="PF08688">
    <property type="entry name" value="ASD1"/>
    <property type="match status" value="1"/>
</dbReference>
<feature type="compositionally biased region" description="Low complexity" evidence="8">
    <location>
        <begin position="233"/>
        <end position="246"/>
    </location>
</feature>
<feature type="compositionally biased region" description="Polar residues" evidence="8">
    <location>
        <begin position="1439"/>
        <end position="1448"/>
    </location>
</feature>
<gene>
    <name evidence="11" type="primary">Shroom3</name>
    <name evidence="11" type="ORF">GTO96_0020552</name>
</gene>
<evidence type="ECO:0000256" key="7">
    <source>
        <dbReference type="PROSITE-ProRule" id="PRU00637"/>
    </source>
</evidence>
<evidence type="ECO:0000256" key="1">
    <source>
        <dbReference type="ARBA" id="ARBA00004245"/>
    </source>
</evidence>
<reference evidence="11 12" key="1">
    <citation type="journal article" date="2021" name="Cell">
        <title>Tracing the genetic footprints of vertebrate landing in non-teleost ray-finned fishes.</title>
        <authorList>
            <person name="Bi X."/>
            <person name="Wang K."/>
            <person name="Yang L."/>
            <person name="Pan H."/>
            <person name="Jiang H."/>
            <person name="Wei Q."/>
            <person name="Fang M."/>
            <person name="Yu H."/>
            <person name="Zhu C."/>
            <person name="Cai Y."/>
            <person name="He Y."/>
            <person name="Gan X."/>
            <person name="Zeng H."/>
            <person name="Yu D."/>
            <person name="Zhu Y."/>
            <person name="Jiang H."/>
            <person name="Qiu Q."/>
            <person name="Yang H."/>
            <person name="Zhang Y.E."/>
            <person name="Wang W."/>
            <person name="Zhu M."/>
            <person name="He S."/>
            <person name="Zhang G."/>
        </authorList>
    </citation>
    <scope>NUCLEOTIDE SEQUENCE [LARGE SCALE GENOMIC DNA]</scope>
    <source>
        <strain evidence="11">Bchr_013</strain>
    </source>
</reference>
<comment type="similarity">
    <text evidence="2">Belongs to the shroom family.</text>
</comment>
<evidence type="ECO:0000313" key="11">
    <source>
        <dbReference type="EMBL" id="KAG2466576.1"/>
    </source>
</evidence>
<dbReference type="Gene3D" id="6.10.250.3120">
    <property type="match status" value="1"/>
</dbReference>
<evidence type="ECO:0000256" key="6">
    <source>
        <dbReference type="ARBA" id="ARBA00023212"/>
    </source>
</evidence>
<feature type="compositionally biased region" description="Polar residues" evidence="8">
    <location>
        <begin position="65"/>
        <end position="74"/>
    </location>
</feature>
<comment type="caution">
    <text evidence="11">The sequence shown here is derived from an EMBL/GenBank/DDBJ whole genome shotgun (WGS) entry which is preliminary data.</text>
</comment>
<dbReference type="PANTHER" id="PTHR15012">
    <property type="entry name" value="APICAL PROTEIN/SHROOM-RELATED"/>
    <property type="match status" value="1"/>
</dbReference>
<feature type="compositionally biased region" description="Basic and acidic residues" evidence="8">
    <location>
        <begin position="496"/>
        <end position="510"/>
    </location>
</feature>
<keyword evidence="12" id="KW-1185">Reference proteome</keyword>
<proteinExistence type="inferred from homology"/>
<accession>A0A8X8BUA8</accession>
<dbReference type="Pfam" id="PF08687">
    <property type="entry name" value="ASD2"/>
    <property type="match status" value="1"/>
</dbReference>
<feature type="region of interest" description="Disordered" evidence="8">
    <location>
        <begin position="897"/>
        <end position="918"/>
    </location>
</feature>
<dbReference type="Proteomes" id="UP000886611">
    <property type="component" value="Unassembled WGS sequence"/>
</dbReference>
<evidence type="ECO:0000256" key="2">
    <source>
        <dbReference type="ARBA" id="ARBA00006469"/>
    </source>
</evidence>
<feature type="region of interest" description="Disordered" evidence="8">
    <location>
        <begin position="207"/>
        <end position="364"/>
    </location>
</feature>
<feature type="region of interest" description="Disordered" evidence="8">
    <location>
        <begin position="65"/>
        <end position="113"/>
    </location>
</feature>
<feature type="compositionally biased region" description="Basic and acidic residues" evidence="8">
    <location>
        <begin position="219"/>
        <end position="231"/>
    </location>
</feature>
<evidence type="ECO:0000256" key="5">
    <source>
        <dbReference type="ARBA" id="ARBA00023203"/>
    </source>
</evidence>
<feature type="compositionally biased region" description="Polar residues" evidence="8">
    <location>
        <begin position="709"/>
        <end position="719"/>
    </location>
</feature>
<feature type="compositionally biased region" description="Basic and acidic residues" evidence="8">
    <location>
        <begin position="899"/>
        <end position="915"/>
    </location>
</feature>
<keyword evidence="4" id="KW-0493">Microtubule</keyword>
<evidence type="ECO:0000256" key="8">
    <source>
        <dbReference type="SAM" id="MobiDB-lite"/>
    </source>
</evidence>
<feature type="domain" description="ASD2" evidence="10">
    <location>
        <begin position="1552"/>
        <end position="1826"/>
    </location>
</feature>
<feature type="compositionally biased region" description="Low complexity" evidence="8">
    <location>
        <begin position="301"/>
        <end position="325"/>
    </location>
</feature>
<evidence type="ECO:0000259" key="9">
    <source>
        <dbReference type="PROSITE" id="PS51306"/>
    </source>
</evidence>
<comment type="subcellular location">
    <subcellularLocation>
        <location evidence="1">Cytoplasm</location>
        <location evidence="1">Cytoskeleton</location>
    </subcellularLocation>
</comment>
<keyword evidence="5 7" id="KW-0009">Actin-binding</keyword>
<dbReference type="GO" id="GO:0043296">
    <property type="term" value="C:apical junction complex"/>
    <property type="evidence" value="ECO:0007669"/>
    <property type="project" value="TreeGrafter"/>
</dbReference>
<feature type="region of interest" description="Disordered" evidence="8">
    <location>
        <begin position="697"/>
        <end position="774"/>
    </location>
</feature>
<dbReference type="GO" id="GO:0016324">
    <property type="term" value="C:apical plasma membrane"/>
    <property type="evidence" value="ECO:0007669"/>
    <property type="project" value="TreeGrafter"/>
</dbReference>
<dbReference type="GO" id="GO:0005874">
    <property type="term" value="C:microtubule"/>
    <property type="evidence" value="ECO:0007669"/>
    <property type="project" value="UniProtKB-KW"/>
</dbReference>
<evidence type="ECO:0000256" key="3">
    <source>
        <dbReference type="ARBA" id="ARBA00022490"/>
    </source>
</evidence>
<dbReference type="PANTHER" id="PTHR15012:SF33">
    <property type="entry name" value="PROTEIN SHROOM3"/>
    <property type="match status" value="1"/>
</dbReference>
<dbReference type="PROSITE" id="PS51307">
    <property type="entry name" value="ASD2"/>
    <property type="match status" value="1"/>
</dbReference>
<protein>
    <submittedName>
        <fullName evidence="11">SHRM3 protein</fullName>
    </submittedName>
</protein>
<feature type="compositionally biased region" description="Polar residues" evidence="8">
    <location>
        <begin position="251"/>
        <end position="265"/>
    </location>
</feature>
<dbReference type="GO" id="GO:0051015">
    <property type="term" value="F:actin filament binding"/>
    <property type="evidence" value="ECO:0007669"/>
    <property type="project" value="InterPro"/>
</dbReference>